<dbReference type="GO" id="GO:0005524">
    <property type="term" value="F:ATP binding"/>
    <property type="evidence" value="ECO:0007669"/>
    <property type="project" value="UniProtKB-KW"/>
</dbReference>
<evidence type="ECO:0000256" key="5">
    <source>
        <dbReference type="SAM" id="MobiDB-lite"/>
    </source>
</evidence>
<keyword evidence="3" id="KW-0547">Nucleotide-binding</keyword>
<organism evidence="7 8">
    <name type="scientific">Halobaculum lipolyticum</name>
    <dbReference type="NCBI Taxonomy" id="3032001"/>
    <lineage>
        <taxon>Archaea</taxon>
        <taxon>Methanobacteriati</taxon>
        <taxon>Methanobacteriota</taxon>
        <taxon>Stenosarchaea group</taxon>
        <taxon>Halobacteria</taxon>
        <taxon>Halobacteriales</taxon>
        <taxon>Haloferacaceae</taxon>
        <taxon>Halobaculum</taxon>
    </lineage>
</organism>
<evidence type="ECO:0000256" key="3">
    <source>
        <dbReference type="ARBA" id="ARBA00022741"/>
    </source>
</evidence>
<dbReference type="CDD" id="cd03257">
    <property type="entry name" value="ABC_NikE_OppD_transporters"/>
    <property type="match status" value="1"/>
</dbReference>
<keyword evidence="2" id="KW-0813">Transport</keyword>
<dbReference type="InterPro" id="IPR013563">
    <property type="entry name" value="Oligopep_ABC_C"/>
</dbReference>
<dbReference type="SUPFAM" id="SSF52540">
    <property type="entry name" value="P-loop containing nucleoside triphosphate hydrolases"/>
    <property type="match status" value="1"/>
</dbReference>
<gene>
    <name evidence="7" type="ORF">ACFQL9_11555</name>
</gene>
<dbReference type="EMBL" id="JBHTAH010000009">
    <property type="protein sequence ID" value="MFC7070279.1"/>
    <property type="molecule type" value="Genomic_DNA"/>
</dbReference>
<dbReference type="FunFam" id="3.40.50.300:FF:000016">
    <property type="entry name" value="Oligopeptide ABC transporter ATP-binding component"/>
    <property type="match status" value="1"/>
</dbReference>
<dbReference type="Pfam" id="PF08352">
    <property type="entry name" value="oligo_HPY"/>
    <property type="match status" value="1"/>
</dbReference>
<dbReference type="PROSITE" id="PS00211">
    <property type="entry name" value="ABC_TRANSPORTER_1"/>
    <property type="match status" value="1"/>
</dbReference>
<dbReference type="InterPro" id="IPR017871">
    <property type="entry name" value="ABC_transporter-like_CS"/>
</dbReference>
<evidence type="ECO:0000256" key="1">
    <source>
        <dbReference type="ARBA" id="ARBA00005417"/>
    </source>
</evidence>
<evidence type="ECO:0000259" key="6">
    <source>
        <dbReference type="PROSITE" id="PS50893"/>
    </source>
</evidence>
<proteinExistence type="inferred from homology"/>
<sequence>MSRQETPDDAGRSDTTPSADDDGVAPGEPLVEIRDLEKYYDDDGFLGDEPVKAVDGVSLDVRKGETLGLVGESGCGKTTLGRTILGLETATGGEVVSDGRDVASLSGTQLREWQRDAQMVFQDPEASLNDRMTVGEIVREPLDAHGRGTPGERRERVFDLLDLVGLNEEHYYRYPHQFSGGQRQRVGIARALALEPEFMVLDEPVSALDVSVQARVINLLEDLQEELGLTYLFIAHDLSVVRHIADRVAVMYLGDIVELGDTESVYGDPAHPYTLSLLSAIPGSHTGTDRDRVTLRGTPPSPRDPPEGCRFATRCPAKVRPEEFADLPEPAWDGIDALETVLRERAALDTGVTDRLRRRLGLGTDADDIDEVVADLFGWHPDEGASTDGDGPLSPDARSAVGDAVEFARRGDDEAAASVLREAFGSVCNRERPDAHVVDDGRTSACVRHGDGYESPTAVIDDRYVRDDD</sequence>
<comment type="similarity">
    <text evidence="1">Belongs to the ABC transporter superfamily.</text>
</comment>
<evidence type="ECO:0000256" key="4">
    <source>
        <dbReference type="ARBA" id="ARBA00022840"/>
    </source>
</evidence>
<dbReference type="RefSeq" id="WP_390210604.1">
    <property type="nucleotide sequence ID" value="NZ_CP126154.1"/>
</dbReference>
<feature type="domain" description="ABC transporter" evidence="6">
    <location>
        <begin position="31"/>
        <end position="278"/>
    </location>
</feature>
<comment type="caution">
    <text evidence="7">The sequence shown here is derived from an EMBL/GenBank/DDBJ whole genome shotgun (WGS) entry which is preliminary data.</text>
</comment>
<dbReference type="SMART" id="SM00382">
    <property type="entry name" value="AAA"/>
    <property type="match status" value="1"/>
</dbReference>
<dbReference type="InterPro" id="IPR050319">
    <property type="entry name" value="ABC_transp_ATP-bind"/>
</dbReference>
<dbReference type="InterPro" id="IPR003593">
    <property type="entry name" value="AAA+_ATPase"/>
</dbReference>
<dbReference type="AlphaFoldDB" id="A0ABD5WE82"/>
<keyword evidence="8" id="KW-1185">Reference proteome</keyword>
<dbReference type="InterPro" id="IPR027417">
    <property type="entry name" value="P-loop_NTPase"/>
</dbReference>
<protein>
    <submittedName>
        <fullName evidence="7">ABC transporter ATP-binding protein</fullName>
    </submittedName>
</protein>
<dbReference type="Proteomes" id="UP001596461">
    <property type="component" value="Unassembled WGS sequence"/>
</dbReference>
<dbReference type="PROSITE" id="PS50893">
    <property type="entry name" value="ABC_TRANSPORTER_2"/>
    <property type="match status" value="1"/>
</dbReference>
<dbReference type="Gene3D" id="3.40.50.300">
    <property type="entry name" value="P-loop containing nucleotide triphosphate hydrolases"/>
    <property type="match status" value="1"/>
</dbReference>
<feature type="region of interest" description="Disordered" evidence="5">
    <location>
        <begin position="1"/>
        <end position="29"/>
    </location>
</feature>
<dbReference type="PANTHER" id="PTHR43776">
    <property type="entry name" value="TRANSPORT ATP-BINDING PROTEIN"/>
    <property type="match status" value="1"/>
</dbReference>
<evidence type="ECO:0000313" key="7">
    <source>
        <dbReference type="EMBL" id="MFC7070279.1"/>
    </source>
</evidence>
<feature type="compositionally biased region" description="Basic and acidic residues" evidence="5">
    <location>
        <begin position="1"/>
        <end position="12"/>
    </location>
</feature>
<evidence type="ECO:0000256" key="2">
    <source>
        <dbReference type="ARBA" id="ARBA00022448"/>
    </source>
</evidence>
<accession>A0ABD5WE82</accession>
<dbReference type="PANTHER" id="PTHR43776:SF7">
    <property type="entry name" value="D,D-DIPEPTIDE TRANSPORT ATP-BINDING PROTEIN DDPF-RELATED"/>
    <property type="match status" value="1"/>
</dbReference>
<dbReference type="GO" id="GO:0055085">
    <property type="term" value="P:transmembrane transport"/>
    <property type="evidence" value="ECO:0007669"/>
    <property type="project" value="UniProtKB-ARBA"/>
</dbReference>
<dbReference type="NCBIfam" id="TIGR01727">
    <property type="entry name" value="oligo_HPY"/>
    <property type="match status" value="1"/>
</dbReference>
<feature type="region of interest" description="Disordered" evidence="5">
    <location>
        <begin position="284"/>
        <end position="310"/>
    </location>
</feature>
<name>A0ABD5WE82_9EURY</name>
<reference evidence="7 8" key="1">
    <citation type="journal article" date="2019" name="Int. J. Syst. Evol. Microbiol.">
        <title>The Global Catalogue of Microorganisms (GCM) 10K type strain sequencing project: providing services to taxonomists for standard genome sequencing and annotation.</title>
        <authorList>
            <consortium name="The Broad Institute Genomics Platform"/>
            <consortium name="The Broad Institute Genome Sequencing Center for Infectious Disease"/>
            <person name="Wu L."/>
            <person name="Ma J."/>
        </authorList>
    </citation>
    <scope>NUCLEOTIDE SEQUENCE [LARGE SCALE GENOMIC DNA]</scope>
    <source>
        <strain evidence="7 8">DT31</strain>
    </source>
</reference>
<dbReference type="InterPro" id="IPR003439">
    <property type="entry name" value="ABC_transporter-like_ATP-bd"/>
</dbReference>
<dbReference type="Pfam" id="PF00005">
    <property type="entry name" value="ABC_tran"/>
    <property type="match status" value="1"/>
</dbReference>
<keyword evidence="4 7" id="KW-0067">ATP-binding</keyword>
<dbReference type="GeneID" id="81126003"/>
<evidence type="ECO:0000313" key="8">
    <source>
        <dbReference type="Proteomes" id="UP001596461"/>
    </source>
</evidence>